<keyword evidence="2" id="KW-1015">Disulfide bond</keyword>
<dbReference type="InterPro" id="IPR035992">
    <property type="entry name" value="Ricin_B-like_lectins"/>
</dbReference>
<dbReference type="InterPro" id="IPR036116">
    <property type="entry name" value="FN3_sf"/>
</dbReference>
<keyword evidence="3" id="KW-0326">Glycosidase</keyword>
<evidence type="ECO:0000256" key="2">
    <source>
        <dbReference type="ARBA" id="ARBA00023157"/>
    </source>
</evidence>
<dbReference type="SMART" id="SM00458">
    <property type="entry name" value="RICIN"/>
    <property type="match status" value="1"/>
</dbReference>
<dbReference type="Gene3D" id="2.80.10.50">
    <property type="match status" value="1"/>
</dbReference>
<sequence length="1110" mass="113682">MSQAIGRRWSPTWWSATPAAKTTAAISAIALIAGGAALATGAPAHAATLTPQTLTVHADQPFRSVTHVATGSLYGLATATTPSDALVEPIKPSEFVLKPAGGKQQPTGDILQVDPEAEKAGAKVVDRLSDYYAGWPYQFSWSNWFQVVDDQIAQVKASGITNLAAYAPWNEADNTWLASNGTFEDFWTKTYNEIRRLDPTTPIQGPSLSDNISDMQNFLQNAVATNTVPDILAWHELESSSKIAGDIAKVTAIEKSLGIGPLPIDIEEYAAPAEVGIPGDLVGYIAKFERDGVSNAELAFWNQSGALGDLLTGQGGQPNGAYWLYTWYADMTGNMVTTTPPDANGLFDAAAAVTPDKKELDVITGGATGPTSINIDGLDKLAVGSKVDVKLEYTPSHGRTTAVAGPTTISDTTYQVGSDGSISVPLVMNPAYGYHVVVTPASSNSTSLAGVYTITNLNSGLALDTAGSGTAQGTDAVQSAPTGSGTQTWKLVDAGSGLYKVQNSASGLLLGITDASTSGGAAALIWGDSGTSDHLWQLIPDGKGDYRLANYGTGLVLAVSGMSTSAGAPVVQWPDGSATNACTAGGPRVPGKIGTALSFCNTASYVNLPPGVTGGLTGDYTASIWVNPAANTQWSRVFDIGTGTGAYMFLTLNAGSGLRYAITTGGAGGEQQINASSTLPVGQWSLVTVTVSGTTGTLYVNGKAVGTNTAMSIHPSAFGTSTHNYLGKSQYGGDPALNATIDDFNLYDRALSASEVATLAGGTAGSGDVVHYAFDETGGTTVVDSSGAGRNGTITVGSASTGTTSATDAATADHFWTLHTVSAPAAPAAPSAAVAGTSVQVQWAAPTDNGGSVVTGYKVYRQGTDDPVATVDGGTTSATIAGIWPGDTAQFAVTAVNAAGEGAKSAWSNAVTIPDGATSAPGKGQLSDDNGWDTGLHDGSYDVTMNLWWGETGSIFRLYENGTLISTKQLSFSGVGQQSVSIPVSGRTNGSYVYTGELVNSQGTTATGSDTVKVTDANPAKPVLSSDDYDHDGTYTVTADLWWGTNATSYTFYENGTAVGSGDLTANTPGAQEAKLAVSGKPLGSYVYTVVFSNAAGATTSDPLTVKVTK</sequence>
<feature type="chain" id="PRO_5046886771" description="Fibronectin type-III domain-containing protein" evidence="5">
    <location>
        <begin position="47"/>
        <end position="1110"/>
    </location>
</feature>
<dbReference type="CDD" id="cd00063">
    <property type="entry name" value="FN3"/>
    <property type="match status" value="1"/>
</dbReference>
<evidence type="ECO:0000313" key="7">
    <source>
        <dbReference type="EMBL" id="GAA4174430.1"/>
    </source>
</evidence>
<keyword evidence="1 5" id="KW-0732">Signal</keyword>
<dbReference type="CDD" id="cd00161">
    <property type="entry name" value="beta-trefoil_Ricin-like"/>
    <property type="match status" value="1"/>
</dbReference>
<evidence type="ECO:0000313" key="8">
    <source>
        <dbReference type="Proteomes" id="UP001501079"/>
    </source>
</evidence>
<keyword evidence="4" id="KW-0624">Polysaccharide degradation</keyword>
<feature type="signal peptide" evidence="5">
    <location>
        <begin position="1"/>
        <end position="46"/>
    </location>
</feature>
<evidence type="ECO:0000256" key="4">
    <source>
        <dbReference type="ARBA" id="ARBA00023326"/>
    </source>
</evidence>
<dbReference type="InterPro" id="IPR013783">
    <property type="entry name" value="Ig-like_fold"/>
</dbReference>
<dbReference type="PROSITE" id="PS50231">
    <property type="entry name" value="RICIN_B_LECTIN"/>
    <property type="match status" value="1"/>
</dbReference>
<evidence type="ECO:0000256" key="3">
    <source>
        <dbReference type="ARBA" id="ARBA00023295"/>
    </source>
</evidence>
<gene>
    <name evidence="7" type="ORF">GCM10022287_18310</name>
</gene>
<dbReference type="Gene3D" id="2.60.120.200">
    <property type="match status" value="1"/>
</dbReference>
<protein>
    <recommendedName>
        <fullName evidence="6">Fibronectin type-III domain-containing protein</fullName>
    </recommendedName>
</protein>
<dbReference type="InterPro" id="IPR017853">
    <property type="entry name" value="GH"/>
</dbReference>
<feature type="domain" description="Fibronectin type-III" evidence="6">
    <location>
        <begin position="823"/>
        <end position="915"/>
    </location>
</feature>
<dbReference type="InterPro" id="IPR014756">
    <property type="entry name" value="Ig_E-set"/>
</dbReference>
<reference evidence="8" key="1">
    <citation type="journal article" date="2019" name="Int. J. Syst. Evol. Microbiol.">
        <title>The Global Catalogue of Microorganisms (GCM) 10K type strain sequencing project: providing services to taxonomists for standard genome sequencing and annotation.</title>
        <authorList>
            <consortium name="The Broad Institute Genomics Platform"/>
            <consortium name="The Broad Institute Genome Sequencing Center for Infectious Disease"/>
            <person name="Wu L."/>
            <person name="Ma J."/>
        </authorList>
    </citation>
    <scope>NUCLEOTIDE SEQUENCE [LARGE SCALE GENOMIC DNA]</scope>
    <source>
        <strain evidence="8">JCM 17591</strain>
    </source>
</reference>
<dbReference type="SUPFAM" id="SSF50370">
    <property type="entry name" value="Ricin B-like lectins"/>
    <property type="match status" value="1"/>
</dbReference>
<organism evidence="7 8">
    <name type="scientific">Gryllotalpicola koreensis</name>
    <dbReference type="NCBI Taxonomy" id="993086"/>
    <lineage>
        <taxon>Bacteria</taxon>
        <taxon>Bacillati</taxon>
        <taxon>Actinomycetota</taxon>
        <taxon>Actinomycetes</taxon>
        <taxon>Micrococcales</taxon>
        <taxon>Microbacteriaceae</taxon>
        <taxon>Gryllotalpicola</taxon>
    </lineage>
</organism>
<keyword evidence="3" id="KW-0378">Hydrolase</keyword>
<dbReference type="InterPro" id="IPR003961">
    <property type="entry name" value="FN3_dom"/>
</dbReference>
<dbReference type="PROSITE" id="PS50853">
    <property type="entry name" value="FN3"/>
    <property type="match status" value="1"/>
</dbReference>
<dbReference type="SUPFAM" id="SSF81296">
    <property type="entry name" value="E set domains"/>
    <property type="match status" value="2"/>
</dbReference>
<accession>A0ABP7ZZR7</accession>
<dbReference type="SUPFAM" id="SSF51445">
    <property type="entry name" value="(Trans)glycosidases"/>
    <property type="match status" value="1"/>
</dbReference>
<evidence type="ECO:0000256" key="1">
    <source>
        <dbReference type="ARBA" id="ARBA00022729"/>
    </source>
</evidence>
<dbReference type="SMART" id="SM00560">
    <property type="entry name" value="LamGL"/>
    <property type="match status" value="1"/>
</dbReference>
<name>A0ABP7ZZR7_9MICO</name>
<evidence type="ECO:0000259" key="6">
    <source>
        <dbReference type="PROSITE" id="PS50853"/>
    </source>
</evidence>
<dbReference type="SUPFAM" id="SSF49899">
    <property type="entry name" value="Concanavalin A-like lectins/glucanases"/>
    <property type="match status" value="1"/>
</dbReference>
<keyword evidence="8" id="KW-1185">Reference proteome</keyword>
<dbReference type="EMBL" id="BAABBW010000003">
    <property type="protein sequence ID" value="GAA4174430.1"/>
    <property type="molecule type" value="Genomic_DNA"/>
</dbReference>
<evidence type="ECO:0000256" key="5">
    <source>
        <dbReference type="SAM" id="SignalP"/>
    </source>
</evidence>
<dbReference type="Pfam" id="PF13385">
    <property type="entry name" value="Laminin_G_3"/>
    <property type="match status" value="1"/>
</dbReference>
<comment type="caution">
    <text evidence="7">The sequence shown here is derived from an EMBL/GenBank/DDBJ whole genome shotgun (WGS) entry which is preliminary data.</text>
</comment>
<dbReference type="Gene3D" id="3.20.20.80">
    <property type="entry name" value="Glycosidases"/>
    <property type="match status" value="1"/>
</dbReference>
<dbReference type="RefSeq" id="WP_344753616.1">
    <property type="nucleotide sequence ID" value="NZ_BAABBW010000003.1"/>
</dbReference>
<dbReference type="Pfam" id="PF00041">
    <property type="entry name" value="fn3"/>
    <property type="match status" value="1"/>
</dbReference>
<keyword evidence="4" id="KW-0119">Carbohydrate metabolism</keyword>
<dbReference type="SUPFAM" id="SSF49265">
    <property type="entry name" value="Fibronectin type III"/>
    <property type="match status" value="1"/>
</dbReference>
<dbReference type="InterPro" id="IPR013320">
    <property type="entry name" value="ConA-like_dom_sf"/>
</dbReference>
<dbReference type="InterPro" id="IPR000772">
    <property type="entry name" value="Ricin_B_lectin"/>
</dbReference>
<dbReference type="Gene3D" id="2.60.40.10">
    <property type="entry name" value="Immunoglobulins"/>
    <property type="match status" value="3"/>
</dbReference>
<dbReference type="InterPro" id="IPR006558">
    <property type="entry name" value="LamG-like"/>
</dbReference>
<proteinExistence type="predicted"/>
<dbReference type="SMART" id="SM00060">
    <property type="entry name" value="FN3"/>
    <property type="match status" value="1"/>
</dbReference>
<dbReference type="Pfam" id="PF14200">
    <property type="entry name" value="RicinB_lectin_2"/>
    <property type="match status" value="1"/>
</dbReference>
<dbReference type="Proteomes" id="UP001501079">
    <property type="component" value="Unassembled WGS sequence"/>
</dbReference>